<comment type="caution">
    <text evidence="3">The sequence shown here is derived from an EMBL/GenBank/DDBJ whole genome shotgun (WGS) entry which is preliminary data.</text>
</comment>
<keyword evidence="4" id="KW-1185">Reference proteome</keyword>
<keyword evidence="1" id="KW-1133">Transmembrane helix</keyword>
<protein>
    <submittedName>
        <fullName evidence="3">PH domain-containing protein</fullName>
    </submittedName>
</protein>
<dbReference type="Pfam" id="PF03703">
    <property type="entry name" value="bPH_2"/>
    <property type="match status" value="1"/>
</dbReference>
<keyword evidence="1" id="KW-0812">Transmembrane</keyword>
<dbReference type="EMBL" id="JAUCBP010000006">
    <property type="protein sequence ID" value="MDM7859839.1"/>
    <property type="molecule type" value="Genomic_DNA"/>
</dbReference>
<name>A0ABT7SUG4_9ALTE</name>
<evidence type="ECO:0000256" key="1">
    <source>
        <dbReference type="SAM" id="Phobius"/>
    </source>
</evidence>
<evidence type="ECO:0000259" key="2">
    <source>
        <dbReference type="Pfam" id="PF03703"/>
    </source>
</evidence>
<gene>
    <name evidence="3" type="ORF">QTP81_04395</name>
</gene>
<dbReference type="RefSeq" id="WP_289364001.1">
    <property type="nucleotide sequence ID" value="NZ_JAUCBP010000006.1"/>
</dbReference>
<accession>A0ABT7SUG4</accession>
<sequence>MNPNVTSEELPSIEDLVKVPLARHYPLISMLTYAVIDLTVVAAGVVVLLQPFIAVDQNTRDTLSILIIAALGLGVLSCVYQWFAAKAKAYALREHDISFYSGIIFRHVSTQPTNRIQHVEVSQGPIERFANLAKLHIYSAGSAMQTCVIPGLEKGKANQLRQFLLNHVNTESYSSAASDNDELI</sequence>
<evidence type="ECO:0000313" key="4">
    <source>
        <dbReference type="Proteomes" id="UP001234343"/>
    </source>
</evidence>
<feature type="transmembrane region" description="Helical" evidence="1">
    <location>
        <begin position="65"/>
        <end position="83"/>
    </location>
</feature>
<dbReference type="Proteomes" id="UP001234343">
    <property type="component" value="Unassembled WGS sequence"/>
</dbReference>
<feature type="domain" description="YdbS-like PH" evidence="2">
    <location>
        <begin position="86"/>
        <end position="163"/>
    </location>
</feature>
<dbReference type="PANTHER" id="PTHR34473:SF2">
    <property type="entry name" value="UPF0699 TRANSMEMBRANE PROTEIN YDBT"/>
    <property type="match status" value="1"/>
</dbReference>
<dbReference type="InterPro" id="IPR005182">
    <property type="entry name" value="YdbS-like_PH"/>
</dbReference>
<organism evidence="3 4">
    <name type="scientific">Alteromonas arenosi</name>
    <dbReference type="NCBI Taxonomy" id="3055817"/>
    <lineage>
        <taxon>Bacteria</taxon>
        <taxon>Pseudomonadati</taxon>
        <taxon>Pseudomonadota</taxon>
        <taxon>Gammaproteobacteria</taxon>
        <taxon>Alteromonadales</taxon>
        <taxon>Alteromonadaceae</taxon>
        <taxon>Alteromonas/Salinimonas group</taxon>
        <taxon>Alteromonas</taxon>
    </lineage>
</organism>
<dbReference type="PANTHER" id="PTHR34473">
    <property type="entry name" value="UPF0699 TRANSMEMBRANE PROTEIN YDBS"/>
    <property type="match status" value="1"/>
</dbReference>
<keyword evidence="1" id="KW-0472">Membrane</keyword>
<reference evidence="3 4" key="1">
    <citation type="submission" date="2023-06" db="EMBL/GenBank/DDBJ databases">
        <title>Alteromonas sp. ASW11-36 isolated from intertidal sand.</title>
        <authorList>
            <person name="Li Y."/>
        </authorList>
    </citation>
    <scope>NUCLEOTIDE SEQUENCE [LARGE SCALE GENOMIC DNA]</scope>
    <source>
        <strain evidence="3 4">ASW11-36</strain>
    </source>
</reference>
<proteinExistence type="predicted"/>
<evidence type="ECO:0000313" key="3">
    <source>
        <dbReference type="EMBL" id="MDM7859839.1"/>
    </source>
</evidence>
<feature type="transmembrane region" description="Helical" evidence="1">
    <location>
        <begin position="31"/>
        <end position="53"/>
    </location>
</feature>